<sequence length="314" mass="32218">MPISRIRVAPRVAPRRAPAALAALVVAVTAALTLTGCTGTSQDAPAGIQVVASTNVYGNLASTVGGKYANVTSIIDDPAKDPHEYQADARTQLAVSKAQVVIENGGGYDDFVGTMLSASGNTKASRIDAVKLSGYDTTVADFNEHVFYDFPTVAKVVDALVAAFEKADPAHSAVFADNGAKLRVALDGLENSASRLSTATAGVGVAITEPVPDYLLAALKVKVVTPKAFSRAIEDGTDAPVGVLQQTLATFSSGEAKLLVYNVQTSGAQTDAVLAAAKKAGVPAVPVSETLPSGFDYVEWQKGVLATIAQALGD</sequence>
<evidence type="ECO:0000256" key="4">
    <source>
        <dbReference type="ARBA" id="ARBA00022729"/>
    </source>
</evidence>
<protein>
    <submittedName>
        <fullName evidence="6">Metal ABC transporter solute-binding protein, Zn/Mn family</fullName>
    </submittedName>
</protein>
<keyword evidence="4 5" id="KW-0732">Signal</keyword>
<comment type="subcellular location">
    <subcellularLocation>
        <location evidence="1">Cell envelope</location>
    </subcellularLocation>
</comment>
<reference evidence="7" key="1">
    <citation type="journal article" date="2019" name="Int. J. Syst. Evol. Microbiol.">
        <title>The Global Catalogue of Microorganisms (GCM) 10K type strain sequencing project: providing services to taxonomists for standard genome sequencing and annotation.</title>
        <authorList>
            <consortium name="The Broad Institute Genomics Platform"/>
            <consortium name="The Broad Institute Genome Sequencing Center for Infectious Disease"/>
            <person name="Wu L."/>
            <person name="Ma J."/>
        </authorList>
    </citation>
    <scope>NUCLEOTIDE SEQUENCE [LARGE SCALE GENOMIC DNA]</scope>
    <source>
        <strain evidence="7">CGMCC 4.6997</strain>
    </source>
</reference>
<gene>
    <name evidence="6" type="ORF">ACFPJ4_08255</name>
</gene>
<proteinExistence type="predicted"/>
<evidence type="ECO:0000256" key="5">
    <source>
        <dbReference type="SAM" id="SignalP"/>
    </source>
</evidence>
<feature type="signal peptide" evidence="5">
    <location>
        <begin position="1"/>
        <end position="22"/>
    </location>
</feature>
<feature type="chain" id="PRO_5045417652" evidence="5">
    <location>
        <begin position="23"/>
        <end position="314"/>
    </location>
</feature>
<dbReference type="PANTHER" id="PTHR42953">
    <property type="entry name" value="HIGH-AFFINITY ZINC UPTAKE SYSTEM PROTEIN ZNUA-RELATED"/>
    <property type="match status" value="1"/>
</dbReference>
<dbReference type="Proteomes" id="UP001596039">
    <property type="component" value="Unassembled WGS sequence"/>
</dbReference>
<evidence type="ECO:0000256" key="1">
    <source>
        <dbReference type="ARBA" id="ARBA00004196"/>
    </source>
</evidence>
<evidence type="ECO:0000313" key="7">
    <source>
        <dbReference type="Proteomes" id="UP001596039"/>
    </source>
</evidence>
<evidence type="ECO:0000256" key="3">
    <source>
        <dbReference type="ARBA" id="ARBA00022723"/>
    </source>
</evidence>
<comment type="caution">
    <text evidence="6">The sequence shown here is derived from an EMBL/GenBank/DDBJ whole genome shotgun (WGS) entry which is preliminary data.</text>
</comment>
<dbReference type="RefSeq" id="WP_386739929.1">
    <property type="nucleotide sequence ID" value="NZ_JBHSMG010000002.1"/>
</dbReference>
<keyword evidence="7" id="KW-1185">Reference proteome</keyword>
<keyword evidence="3" id="KW-0479">Metal-binding</keyword>
<dbReference type="PANTHER" id="PTHR42953:SF1">
    <property type="entry name" value="METAL-BINDING PROTEIN HI_0362-RELATED"/>
    <property type="match status" value="1"/>
</dbReference>
<dbReference type="InterPro" id="IPR050492">
    <property type="entry name" value="Bact_metal-bind_prot9"/>
</dbReference>
<dbReference type="Gene3D" id="3.40.50.1980">
    <property type="entry name" value="Nitrogenase molybdenum iron protein domain"/>
    <property type="match status" value="1"/>
</dbReference>
<name>A0ABW0NPC9_9MICO</name>
<evidence type="ECO:0000313" key="6">
    <source>
        <dbReference type="EMBL" id="MFC5502229.1"/>
    </source>
</evidence>
<dbReference type="SUPFAM" id="SSF53807">
    <property type="entry name" value="Helical backbone' metal receptor"/>
    <property type="match status" value="1"/>
</dbReference>
<dbReference type="EMBL" id="JBHSMG010000002">
    <property type="protein sequence ID" value="MFC5502229.1"/>
    <property type="molecule type" value="Genomic_DNA"/>
</dbReference>
<evidence type="ECO:0000256" key="2">
    <source>
        <dbReference type="ARBA" id="ARBA00022448"/>
    </source>
</evidence>
<dbReference type="InterPro" id="IPR006127">
    <property type="entry name" value="ZnuA-like"/>
</dbReference>
<dbReference type="Pfam" id="PF01297">
    <property type="entry name" value="ZnuA"/>
    <property type="match status" value="1"/>
</dbReference>
<organism evidence="6 7">
    <name type="scientific">Lysinimonas soli</name>
    <dbReference type="NCBI Taxonomy" id="1074233"/>
    <lineage>
        <taxon>Bacteria</taxon>
        <taxon>Bacillati</taxon>
        <taxon>Actinomycetota</taxon>
        <taxon>Actinomycetes</taxon>
        <taxon>Micrococcales</taxon>
        <taxon>Microbacteriaceae</taxon>
        <taxon>Lysinimonas</taxon>
    </lineage>
</organism>
<keyword evidence="2" id="KW-0813">Transport</keyword>
<accession>A0ABW0NPC9</accession>